<comment type="catalytic activity">
    <reaction evidence="5">
        <text>[protein]-peptidylproline (omega=180) = [protein]-peptidylproline (omega=0)</text>
        <dbReference type="Rhea" id="RHEA:16237"/>
        <dbReference type="Rhea" id="RHEA-COMP:10747"/>
        <dbReference type="Rhea" id="RHEA-COMP:10748"/>
        <dbReference type="ChEBI" id="CHEBI:83833"/>
        <dbReference type="ChEBI" id="CHEBI:83834"/>
        <dbReference type="EC" id="5.2.1.8"/>
    </reaction>
</comment>
<dbReference type="InterPro" id="IPR002130">
    <property type="entry name" value="Cyclophilin-type_PPIase_dom"/>
</dbReference>
<dbReference type="EMBL" id="NSKD01000002">
    <property type="protein sequence ID" value="PAU81294.1"/>
    <property type="molecule type" value="Genomic_DNA"/>
</dbReference>
<dbReference type="SUPFAM" id="SSF50891">
    <property type="entry name" value="Cyclophilin-like"/>
    <property type="match status" value="1"/>
</dbReference>
<evidence type="ECO:0000256" key="2">
    <source>
        <dbReference type="ARBA" id="ARBA00007365"/>
    </source>
</evidence>
<comment type="caution">
    <text evidence="8">The sequence shown here is derived from an EMBL/GenBank/DDBJ whole genome shotgun (WGS) entry which is preliminary data.</text>
</comment>
<dbReference type="CDD" id="cd01920">
    <property type="entry name" value="cyclophilin_EcCYP_like"/>
    <property type="match status" value="1"/>
</dbReference>
<evidence type="ECO:0000256" key="1">
    <source>
        <dbReference type="ARBA" id="ARBA00002388"/>
    </source>
</evidence>
<dbReference type="RefSeq" id="WP_095617017.1">
    <property type="nucleotide sequence ID" value="NZ_NSKD01000002.1"/>
</dbReference>
<dbReference type="Pfam" id="PF00160">
    <property type="entry name" value="Pro_isomerase"/>
    <property type="match status" value="1"/>
</dbReference>
<evidence type="ECO:0000256" key="6">
    <source>
        <dbReference type="SAM" id="MobiDB-lite"/>
    </source>
</evidence>
<dbReference type="Proteomes" id="UP000218896">
    <property type="component" value="Unassembled WGS sequence"/>
</dbReference>
<dbReference type="GO" id="GO:0006457">
    <property type="term" value="P:protein folding"/>
    <property type="evidence" value="ECO:0007669"/>
    <property type="project" value="InterPro"/>
</dbReference>
<dbReference type="EC" id="5.2.1.8" evidence="5"/>
<dbReference type="PROSITE" id="PS00170">
    <property type="entry name" value="CSA_PPIASE_1"/>
    <property type="match status" value="1"/>
</dbReference>
<evidence type="ECO:0000313" key="8">
    <source>
        <dbReference type="EMBL" id="PAU81294.1"/>
    </source>
</evidence>
<keyword evidence="3 5" id="KW-0697">Rotamase</keyword>
<feature type="region of interest" description="Disordered" evidence="6">
    <location>
        <begin position="56"/>
        <end position="76"/>
    </location>
</feature>
<dbReference type="PRINTS" id="PR00153">
    <property type="entry name" value="CSAPPISMRASE"/>
</dbReference>
<reference evidence="8 9" key="1">
    <citation type="submission" date="2017-08" db="EMBL/GenBank/DDBJ databases">
        <title>Halovibrio sewagensis sp. nov., isolated from wastewater of high salinity.</title>
        <authorList>
            <person name="Dong X."/>
            <person name="Zhang G."/>
        </authorList>
    </citation>
    <scope>NUCLEOTIDE SEQUENCE [LARGE SCALE GENOMIC DNA]</scope>
    <source>
        <strain evidence="8 9">YL5-2</strain>
    </source>
</reference>
<dbReference type="OrthoDB" id="9807797at2"/>
<gene>
    <name evidence="8" type="ORF">CK501_07030</name>
</gene>
<evidence type="ECO:0000256" key="5">
    <source>
        <dbReference type="RuleBase" id="RU363019"/>
    </source>
</evidence>
<dbReference type="InterPro" id="IPR044665">
    <property type="entry name" value="E_coli_cyclophilin_A-like"/>
</dbReference>
<evidence type="ECO:0000313" key="9">
    <source>
        <dbReference type="Proteomes" id="UP000218896"/>
    </source>
</evidence>
<dbReference type="PANTHER" id="PTHR43246">
    <property type="entry name" value="PEPTIDYL-PROLYL CIS-TRANS ISOMERASE CYP38, CHLOROPLASTIC"/>
    <property type="match status" value="1"/>
</dbReference>
<organism evidence="8 9">
    <name type="scientific">Halovibrio salipaludis</name>
    <dbReference type="NCBI Taxonomy" id="2032626"/>
    <lineage>
        <taxon>Bacteria</taxon>
        <taxon>Pseudomonadati</taxon>
        <taxon>Pseudomonadota</taxon>
        <taxon>Gammaproteobacteria</taxon>
        <taxon>Oceanospirillales</taxon>
        <taxon>Halomonadaceae</taxon>
        <taxon>Halovibrio</taxon>
    </lineage>
</organism>
<dbReference type="InterPro" id="IPR024936">
    <property type="entry name" value="Cyclophilin-type_PPIase"/>
</dbReference>
<dbReference type="GO" id="GO:0003755">
    <property type="term" value="F:peptidyl-prolyl cis-trans isomerase activity"/>
    <property type="evidence" value="ECO:0007669"/>
    <property type="project" value="UniProtKB-UniRule"/>
</dbReference>
<protein>
    <recommendedName>
        <fullName evidence="5">Peptidyl-prolyl cis-trans isomerase</fullName>
        <shortName evidence="5">PPIase</shortName>
        <ecNumber evidence="5">5.2.1.8</ecNumber>
    </recommendedName>
</protein>
<dbReference type="AlphaFoldDB" id="A0A2A2F993"/>
<dbReference type="PROSITE" id="PS50072">
    <property type="entry name" value="CSA_PPIASE_2"/>
    <property type="match status" value="1"/>
</dbReference>
<evidence type="ECO:0000256" key="3">
    <source>
        <dbReference type="ARBA" id="ARBA00023110"/>
    </source>
</evidence>
<feature type="domain" description="PPIase cyclophilin-type" evidence="7">
    <location>
        <begin position="1"/>
        <end position="162"/>
    </location>
</feature>
<evidence type="ECO:0000259" key="7">
    <source>
        <dbReference type="PROSITE" id="PS50072"/>
    </source>
</evidence>
<name>A0A2A2F993_9GAMM</name>
<evidence type="ECO:0000256" key="4">
    <source>
        <dbReference type="ARBA" id="ARBA00023235"/>
    </source>
</evidence>
<dbReference type="Gene3D" id="2.40.100.10">
    <property type="entry name" value="Cyclophilin-like"/>
    <property type="match status" value="1"/>
</dbReference>
<dbReference type="InterPro" id="IPR020892">
    <property type="entry name" value="Cyclophilin-type_PPIase_CS"/>
</dbReference>
<keyword evidence="4 5" id="KW-0413">Isomerase</keyword>
<comment type="function">
    <text evidence="1 5">PPIases accelerate the folding of proteins. It catalyzes the cis-trans isomerization of proline imidic peptide bonds in oligopeptides.</text>
</comment>
<keyword evidence="9" id="KW-1185">Reference proteome</keyword>
<dbReference type="PIRSF" id="PIRSF001467">
    <property type="entry name" value="Peptidylpro_ismrse"/>
    <property type="match status" value="1"/>
</dbReference>
<comment type="similarity">
    <text evidence="2 5">Belongs to the cyclophilin-type PPIase family.</text>
</comment>
<proteinExistence type="inferred from homology"/>
<dbReference type="InterPro" id="IPR029000">
    <property type="entry name" value="Cyclophilin-like_dom_sf"/>
</dbReference>
<sequence>MVVLETSEGRILLATDAENAPVTTRNFLAYIDSGFYDGLIFHRVISNFMIQTGGFGPDMEPRKPGEPIPNEADNGLSNRRGTIAMARTMSPHTASSQFFINVNDNGFLDHTAKTQDGWGYCVFGKVVEGMDVVDRIREKPTTGRAGHRDVPVEDVIIHRAYRTNEGADA</sequence>
<accession>A0A2A2F993</accession>